<dbReference type="SUPFAM" id="SSF53098">
    <property type="entry name" value="Ribonuclease H-like"/>
    <property type="match status" value="1"/>
</dbReference>
<feature type="transmembrane region" description="Helical" evidence="1">
    <location>
        <begin position="95"/>
        <end position="114"/>
    </location>
</feature>
<keyword evidence="1" id="KW-1133">Transmembrane helix</keyword>
<dbReference type="AlphaFoldDB" id="A0A7I9Z0N6"/>
<dbReference type="GO" id="GO:0003676">
    <property type="term" value="F:nucleic acid binding"/>
    <property type="evidence" value="ECO:0007669"/>
    <property type="project" value="InterPro"/>
</dbReference>
<organism evidence="3 4">
    <name type="scientific">Mycobacterium timonense</name>
    <dbReference type="NCBI Taxonomy" id="701043"/>
    <lineage>
        <taxon>Bacteria</taxon>
        <taxon>Bacillati</taxon>
        <taxon>Actinomycetota</taxon>
        <taxon>Actinomycetes</taxon>
        <taxon>Mycobacteriales</taxon>
        <taxon>Mycobacteriaceae</taxon>
        <taxon>Mycobacterium</taxon>
        <taxon>Mycobacterium avium complex (MAC)</taxon>
    </lineage>
</organism>
<dbReference type="InterPro" id="IPR012337">
    <property type="entry name" value="RNaseH-like_sf"/>
</dbReference>
<name>A0A7I9Z0N6_9MYCO</name>
<keyword evidence="1" id="KW-0812">Transmembrane</keyword>
<dbReference type="Gene3D" id="3.30.420.10">
    <property type="entry name" value="Ribonuclease H-like superfamily/Ribonuclease H"/>
    <property type="match status" value="1"/>
</dbReference>
<dbReference type="PANTHER" id="PTHR35004">
    <property type="entry name" value="TRANSPOSASE RV3428C-RELATED"/>
    <property type="match status" value="1"/>
</dbReference>
<sequence>MTKVHTLLGRRGVVVSYRTLHRYATTELGFGQRRATVPVADCEPGSELQVDFGRLGLLTDIEDGRRRVVHGLIFTAVYSRHMFVWPTYRQTLGEVIAGFEAAWVFFGGVFAVVIPDNMKTIVDKADATDAKLNDAFREYAQARGFAVDPTRIRSPRDKPRVERCVQYVRSNFFAGRLSEPE</sequence>
<dbReference type="Proteomes" id="UP000465301">
    <property type="component" value="Unassembled WGS sequence"/>
</dbReference>
<keyword evidence="4" id="KW-1185">Reference proteome</keyword>
<dbReference type="InterPro" id="IPR001584">
    <property type="entry name" value="Integrase_cat-core"/>
</dbReference>
<keyword evidence="1" id="KW-0472">Membrane</keyword>
<gene>
    <name evidence="3" type="ORF">MTIM_01960</name>
</gene>
<evidence type="ECO:0000313" key="3">
    <source>
        <dbReference type="EMBL" id="GFG94317.1"/>
    </source>
</evidence>
<evidence type="ECO:0000259" key="2">
    <source>
        <dbReference type="PROSITE" id="PS50994"/>
    </source>
</evidence>
<feature type="domain" description="Integrase catalytic" evidence="2">
    <location>
        <begin position="34"/>
        <end position="181"/>
    </location>
</feature>
<reference evidence="3 4" key="1">
    <citation type="journal article" date="2019" name="Emerg. Microbes Infect.">
        <title>Comprehensive subspecies identification of 175 nontuberculous mycobacteria species based on 7547 genomic profiles.</title>
        <authorList>
            <person name="Matsumoto Y."/>
            <person name="Kinjo T."/>
            <person name="Motooka D."/>
            <person name="Nabeya D."/>
            <person name="Jung N."/>
            <person name="Uechi K."/>
            <person name="Horii T."/>
            <person name="Iida T."/>
            <person name="Fujita J."/>
            <person name="Nakamura S."/>
        </authorList>
    </citation>
    <scope>NUCLEOTIDE SEQUENCE [LARGE SCALE GENOMIC DNA]</scope>
    <source>
        <strain evidence="3 4">JCM 30726</strain>
    </source>
</reference>
<accession>A0A7I9Z0N6</accession>
<dbReference type="PANTHER" id="PTHR35004:SF8">
    <property type="entry name" value="TRANSPOSASE RV3428C-RELATED"/>
    <property type="match status" value="1"/>
</dbReference>
<evidence type="ECO:0000256" key="1">
    <source>
        <dbReference type="SAM" id="Phobius"/>
    </source>
</evidence>
<dbReference type="PROSITE" id="PS50994">
    <property type="entry name" value="INTEGRASE"/>
    <property type="match status" value="1"/>
</dbReference>
<proteinExistence type="predicted"/>
<dbReference type="GO" id="GO:0015074">
    <property type="term" value="P:DNA integration"/>
    <property type="evidence" value="ECO:0007669"/>
    <property type="project" value="InterPro"/>
</dbReference>
<comment type="caution">
    <text evidence="3">The sequence shown here is derived from an EMBL/GenBank/DDBJ whole genome shotgun (WGS) entry which is preliminary data.</text>
</comment>
<dbReference type="EMBL" id="BLLA01000001">
    <property type="protein sequence ID" value="GFG94317.1"/>
    <property type="molecule type" value="Genomic_DNA"/>
</dbReference>
<evidence type="ECO:0000313" key="4">
    <source>
        <dbReference type="Proteomes" id="UP000465301"/>
    </source>
</evidence>
<dbReference type="InterPro" id="IPR036397">
    <property type="entry name" value="RNaseH_sf"/>
</dbReference>
<protein>
    <recommendedName>
        <fullName evidence="2">Integrase catalytic domain-containing protein</fullName>
    </recommendedName>
</protein>